<gene>
    <name evidence="2" type="ORF">I7X12_18495</name>
</gene>
<evidence type="ECO:0000313" key="3">
    <source>
        <dbReference type="Proteomes" id="UP000595001"/>
    </source>
</evidence>
<dbReference type="RefSeq" id="WP_198061489.1">
    <property type="nucleotide sequence ID" value="NZ_CP065856.1"/>
</dbReference>
<sequence>MDDGDPPEISLPTTLQETEGPLVSVVTPTYEDARYIERALESLSEQTYANLEVVVVDSSGVEWLETLLDPLEWARYVYEPPNGVAAARNRGLDEAEGEVIAFLDADDFYAPAKLERQVAALDGEADVVYSNVTVIEPDGSRTELSALPVEDPDRHHVAFFRSGHGVPTVTVAARRECFEDERFDERLQAREDPHLWVRLFRNGIPAMILESLAFKRRRADSLTADPDMMYENELAAIDDLVERIPELRSYRVERERMAAYRYGKHLFQAGRTAEARRVFLDVLRSGKRDAQTLALFGLSLLPAGNRRAFRLLERVQQSGLRALRGGSSGAASGD</sequence>
<dbReference type="Pfam" id="PF00535">
    <property type="entry name" value="Glycos_transf_2"/>
    <property type="match status" value="1"/>
</dbReference>
<dbReference type="Gene3D" id="3.90.550.10">
    <property type="entry name" value="Spore Coat Polysaccharide Biosynthesis Protein SpsA, Chain A"/>
    <property type="match status" value="1"/>
</dbReference>
<dbReference type="EMBL" id="CP065856">
    <property type="protein sequence ID" value="QPV62691.1"/>
    <property type="molecule type" value="Genomic_DNA"/>
</dbReference>
<dbReference type="KEGG" id="hlt:I7X12_18495"/>
<dbReference type="OrthoDB" id="46222at2157"/>
<dbReference type="InterPro" id="IPR050834">
    <property type="entry name" value="Glycosyltransf_2"/>
</dbReference>
<keyword evidence="3" id="KW-1185">Reference proteome</keyword>
<dbReference type="InterPro" id="IPR029044">
    <property type="entry name" value="Nucleotide-diphossugar_trans"/>
</dbReference>
<accession>A0A7T3FXS0</accession>
<dbReference type="GO" id="GO:0016740">
    <property type="term" value="F:transferase activity"/>
    <property type="evidence" value="ECO:0007669"/>
    <property type="project" value="UniProtKB-KW"/>
</dbReference>
<dbReference type="PANTHER" id="PTHR43685">
    <property type="entry name" value="GLYCOSYLTRANSFERASE"/>
    <property type="match status" value="1"/>
</dbReference>
<evidence type="ECO:0000313" key="2">
    <source>
        <dbReference type="EMBL" id="QPV62691.1"/>
    </source>
</evidence>
<proteinExistence type="predicted"/>
<evidence type="ECO:0000259" key="1">
    <source>
        <dbReference type="Pfam" id="PF00535"/>
    </source>
</evidence>
<dbReference type="PANTHER" id="PTHR43685:SF11">
    <property type="entry name" value="GLYCOSYLTRANSFERASE TAGX-RELATED"/>
    <property type="match status" value="1"/>
</dbReference>
<dbReference type="AlphaFoldDB" id="A0A7T3FXS0"/>
<dbReference type="GeneID" id="60590526"/>
<reference evidence="2 3" key="1">
    <citation type="submission" date="2020-12" db="EMBL/GenBank/DDBJ databases">
        <title>Halosimplex halophilum sp. nov. and Halosimplex salinum sp. nov., two new members of the genus Halosimplex.</title>
        <authorList>
            <person name="Cui H.L."/>
        </authorList>
    </citation>
    <scope>NUCLEOTIDE SEQUENCE [LARGE SCALE GENOMIC DNA]</scope>
    <source>
        <strain evidence="2 3">YGH94</strain>
    </source>
</reference>
<keyword evidence="2" id="KW-0808">Transferase</keyword>
<name>A0A7T3FXS0_9EURY</name>
<dbReference type="Proteomes" id="UP000595001">
    <property type="component" value="Chromosome"/>
</dbReference>
<protein>
    <submittedName>
        <fullName evidence="2">Glycosyltransferase</fullName>
    </submittedName>
</protein>
<dbReference type="SUPFAM" id="SSF53448">
    <property type="entry name" value="Nucleotide-diphospho-sugar transferases"/>
    <property type="match status" value="1"/>
</dbReference>
<feature type="domain" description="Glycosyltransferase 2-like" evidence="1">
    <location>
        <begin position="24"/>
        <end position="147"/>
    </location>
</feature>
<organism evidence="2 3">
    <name type="scientific">Halosimplex litoreum</name>
    <dbReference type="NCBI Taxonomy" id="1198301"/>
    <lineage>
        <taxon>Archaea</taxon>
        <taxon>Methanobacteriati</taxon>
        <taxon>Methanobacteriota</taxon>
        <taxon>Stenosarchaea group</taxon>
        <taxon>Halobacteria</taxon>
        <taxon>Halobacteriales</taxon>
        <taxon>Haloarculaceae</taxon>
        <taxon>Halosimplex</taxon>
    </lineage>
</organism>
<dbReference type="InterPro" id="IPR001173">
    <property type="entry name" value="Glyco_trans_2-like"/>
</dbReference>